<keyword evidence="8 10" id="KW-0333">Golgi apparatus</keyword>
<dbReference type="EC" id="2.4.1.-" evidence="10"/>
<keyword evidence="4 11" id="KW-0808">Transferase</keyword>
<keyword evidence="6 10" id="KW-0735">Signal-anchor</keyword>
<dbReference type="Pfam" id="PF01762">
    <property type="entry name" value="Galactosyl_T"/>
    <property type="match status" value="1"/>
</dbReference>
<dbReference type="InterPro" id="IPR002659">
    <property type="entry name" value="Glyco_trans_31"/>
</dbReference>
<feature type="transmembrane region" description="Helical" evidence="10">
    <location>
        <begin position="7"/>
        <end position="26"/>
    </location>
</feature>
<reference evidence="11 12" key="1">
    <citation type="submission" date="2020-06" db="EMBL/GenBank/DDBJ databases">
        <authorList>
            <person name="Li R."/>
            <person name="Bekaert M."/>
        </authorList>
    </citation>
    <scope>NUCLEOTIDE SEQUENCE [LARGE SCALE GENOMIC DNA]</scope>
    <source>
        <strain evidence="12">wild</strain>
    </source>
</reference>
<evidence type="ECO:0000256" key="9">
    <source>
        <dbReference type="ARBA" id="ARBA00023136"/>
    </source>
</evidence>
<keyword evidence="7 10" id="KW-1133">Transmembrane helix</keyword>
<evidence type="ECO:0000256" key="7">
    <source>
        <dbReference type="ARBA" id="ARBA00022989"/>
    </source>
</evidence>
<dbReference type="GO" id="GO:0016758">
    <property type="term" value="F:hexosyltransferase activity"/>
    <property type="evidence" value="ECO:0007669"/>
    <property type="project" value="InterPro"/>
</dbReference>
<keyword evidence="5 10" id="KW-0812">Transmembrane</keyword>
<comment type="subcellular location">
    <subcellularLocation>
        <location evidence="1 10">Golgi apparatus membrane</location>
        <topology evidence="1 10">Single-pass type II membrane protein</topology>
    </subcellularLocation>
</comment>
<dbReference type="OrthoDB" id="6045447at2759"/>
<keyword evidence="12" id="KW-1185">Reference proteome</keyword>
<dbReference type="PANTHER" id="PTHR11214:SF314">
    <property type="entry name" value="HEXOSYLTRANSFERASE"/>
    <property type="match status" value="1"/>
</dbReference>
<evidence type="ECO:0000256" key="4">
    <source>
        <dbReference type="ARBA" id="ARBA00022679"/>
    </source>
</evidence>
<dbReference type="EMBL" id="CACVKT020008919">
    <property type="protein sequence ID" value="CAC5418448.1"/>
    <property type="molecule type" value="Genomic_DNA"/>
</dbReference>
<comment type="similarity">
    <text evidence="2 10">Belongs to the glycosyltransferase 31 family.</text>
</comment>
<sequence>MKPVRCFWKRNAILVCCLIISIWFIYNKSNRSSVRNEFHSGLSNPGDIRYLINNKHVCHDYRSVFCIILVSSDITHFNRRVELRSTWLKSNNYRPKNVQVVYLTGSIDDKNVQNKLMLESQTYSDIIQGDFIDSYQNSTYKGVLGFKWVSEHCRNANIVIKTHDNVVINLFLFFEKFAMHMNDRELLGKYIRSNEIVRVKGSQYYVPTRYLKGMIYYPLPYLSGLAVILPGKLIPLYFNASITSEYFPIEDFFLFGILTAKINHDFSDTSKLKYRDLTKFITSDERYWKHCYLSLKGNCNLLIVYQELHRLDTESVWNVIIKNRIQSASGHFDME</sequence>
<evidence type="ECO:0000256" key="1">
    <source>
        <dbReference type="ARBA" id="ARBA00004323"/>
    </source>
</evidence>
<protein>
    <recommendedName>
        <fullName evidence="10">Hexosyltransferase</fullName>
        <ecNumber evidence="10">2.4.1.-</ecNumber>
    </recommendedName>
</protein>
<keyword evidence="3 10" id="KW-0328">Glycosyltransferase</keyword>
<dbReference type="GO" id="GO:0006493">
    <property type="term" value="P:protein O-linked glycosylation"/>
    <property type="evidence" value="ECO:0007669"/>
    <property type="project" value="TreeGrafter"/>
</dbReference>
<accession>A0A6J8EDS7</accession>
<proteinExistence type="inferred from homology"/>
<evidence type="ECO:0000256" key="2">
    <source>
        <dbReference type="ARBA" id="ARBA00008661"/>
    </source>
</evidence>
<dbReference type="GO" id="GO:0000139">
    <property type="term" value="C:Golgi membrane"/>
    <property type="evidence" value="ECO:0007669"/>
    <property type="project" value="UniProtKB-SubCell"/>
</dbReference>
<evidence type="ECO:0000256" key="5">
    <source>
        <dbReference type="ARBA" id="ARBA00022692"/>
    </source>
</evidence>
<evidence type="ECO:0000313" key="11">
    <source>
        <dbReference type="EMBL" id="CAC5418448.1"/>
    </source>
</evidence>
<evidence type="ECO:0000256" key="8">
    <source>
        <dbReference type="ARBA" id="ARBA00023034"/>
    </source>
</evidence>
<keyword evidence="9 10" id="KW-0472">Membrane</keyword>
<organism evidence="11 12">
    <name type="scientific">Mytilus coruscus</name>
    <name type="common">Sea mussel</name>
    <dbReference type="NCBI Taxonomy" id="42192"/>
    <lineage>
        <taxon>Eukaryota</taxon>
        <taxon>Metazoa</taxon>
        <taxon>Spiralia</taxon>
        <taxon>Lophotrochozoa</taxon>
        <taxon>Mollusca</taxon>
        <taxon>Bivalvia</taxon>
        <taxon>Autobranchia</taxon>
        <taxon>Pteriomorphia</taxon>
        <taxon>Mytilida</taxon>
        <taxon>Mytiloidea</taxon>
        <taxon>Mytilidae</taxon>
        <taxon>Mytilinae</taxon>
        <taxon>Mytilus</taxon>
    </lineage>
</organism>
<evidence type="ECO:0000313" key="12">
    <source>
        <dbReference type="Proteomes" id="UP000507470"/>
    </source>
</evidence>
<name>A0A6J8EDS7_MYTCO</name>
<dbReference type="PANTHER" id="PTHR11214">
    <property type="entry name" value="BETA-1,3-N-ACETYLGLUCOSAMINYLTRANSFERASE"/>
    <property type="match status" value="1"/>
</dbReference>
<dbReference type="AlphaFoldDB" id="A0A6J8EDS7"/>
<evidence type="ECO:0000256" key="3">
    <source>
        <dbReference type="ARBA" id="ARBA00022676"/>
    </source>
</evidence>
<evidence type="ECO:0000256" key="10">
    <source>
        <dbReference type="RuleBase" id="RU363063"/>
    </source>
</evidence>
<dbReference type="Proteomes" id="UP000507470">
    <property type="component" value="Unassembled WGS sequence"/>
</dbReference>
<gene>
    <name evidence="11" type="ORF">MCOR_50884</name>
</gene>
<evidence type="ECO:0000256" key="6">
    <source>
        <dbReference type="ARBA" id="ARBA00022968"/>
    </source>
</evidence>